<dbReference type="EMBL" id="ADBJ01000044">
    <property type="protein sequence ID" value="EFA76828.1"/>
    <property type="molecule type" value="Genomic_DNA"/>
</dbReference>
<dbReference type="Proteomes" id="UP000001396">
    <property type="component" value="Unassembled WGS sequence"/>
</dbReference>
<dbReference type="AlphaFoldDB" id="D3BNQ9"/>
<gene>
    <name evidence="2" type="ORF">PPL_09580</name>
</gene>
<dbReference type="GeneID" id="31365055"/>
<keyword evidence="1" id="KW-1133">Transmembrane helix</keyword>
<name>D3BNQ9_HETP5</name>
<proteinExistence type="predicted"/>
<feature type="transmembrane region" description="Helical" evidence="1">
    <location>
        <begin position="56"/>
        <end position="76"/>
    </location>
</feature>
<feature type="transmembrane region" description="Helical" evidence="1">
    <location>
        <begin position="21"/>
        <end position="44"/>
    </location>
</feature>
<evidence type="ECO:0000313" key="2">
    <source>
        <dbReference type="EMBL" id="EFA76828.1"/>
    </source>
</evidence>
<comment type="caution">
    <text evidence="2">The sequence shown here is derived from an EMBL/GenBank/DDBJ whole genome shotgun (WGS) entry which is preliminary data.</text>
</comment>
<reference evidence="2 3" key="1">
    <citation type="journal article" date="2011" name="Genome Res.">
        <title>Phylogeny-wide analysis of social amoeba genomes highlights ancient origins for complex intercellular communication.</title>
        <authorList>
            <person name="Heidel A.J."/>
            <person name="Lawal H.M."/>
            <person name="Felder M."/>
            <person name="Schilde C."/>
            <person name="Helps N.R."/>
            <person name="Tunggal B."/>
            <person name="Rivero F."/>
            <person name="John U."/>
            <person name="Schleicher M."/>
            <person name="Eichinger L."/>
            <person name="Platzer M."/>
            <person name="Noegel A.A."/>
            <person name="Schaap P."/>
            <person name="Gloeckner G."/>
        </authorList>
    </citation>
    <scope>NUCLEOTIDE SEQUENCE [LARGE SCALE GENOMIC DNA]</scope>
    <source>
        <strain evidence="3">ATCC 26659 / Pp 5 / PN500</strain>
    </source>
</reference>
<keyword evidence="3" id="KW-1185">Reference proteome</keyword>
<keyword evidence="1" id="KW-0812">Transmembrane</keyword>
<keyword evidence="1" id="KW-0472">Membrane</keyword>
<dbReference type="RefSeq" id="XP_020428960.1">
    <property type="nucleotide sequence ID" value="XM_020580373.1"/>
</dbReference>
<evidence type="ECO:0000313" key="3">
    <source>
        <dbReference type="Proteomes" id="UP000001396"/>
    </source>
</evidence>
<dbReference type="InParanoid" id="D3BNQ9"/>
<accession>D3BNQ9</accession>
<evidence type="ECO:0000256" key="1">
    <source>
        <dbReference type="SAM" id="Phobius"/>
    </source>
</evidence>
<organism evidence="2 3">
    <name type="scientific">Heterostelium pallidum (strain ATCC 26659 / Pp 5 / PN500)</name>
    <name type="common">Cellular slime mold</name>
    <name type="synonym">Polysphondylium pallidum</name>
    <dbReference type="NCBI Taxonomy" id="670386"/>
    <lineage>
        <taxon>Eukaryota</taxon>
        <taxon>Amoebozoa</taxon>
        <taxon>Evosea</taxon>
        <taxon>Eumycetozoa</taxon>
        <taxon>Dictyostelia</taxon>
        <taxon>Acytosteliales</taxon>
        <taxon>Acytosteliaceae</taxon>
        <taxon>Heterostelium</taxon>
    </lineage>
</organism>
<protein>
    <submittedName>
        <fullName evidence="2">Uncharacterized protein</fullName>
    </submittedName>
</protein>
<sequence length="221" mass="24041">MTNPGLSSSPTMILSAKKTDFLVKILAGLTVIAIARSFVFTFAVDEGFAMSQVGDLFAFLIEVGQMVAVMMAVSGGKFIPFFMFRRAYNTVSSERVSAGANLVGQGLSSDALDAYFGSDVAIDNNIQDQYYQSQMGSGANVPDSADASSMHYIDSNKMIDHQLQATEQYSINININSNSNINNNENIQQQYEVQLQQHEQDKDLEMSVNNQISVCPTNGGS</sequence>